<dbReference type="Pfam" id="PF05861">
    <property type="entry name" value="PhnI"/>
    <property type="match status" value="1"/>
</dbReference>
<dbReference type="InterPro" id="IPR008773">
    <property type="entry name" value="PhnI"/>
</dbReference>
<keyword evidence="2" id="KW-0456">Lyase</keyword>
<evidence type="ECO:0000256" key="1">
    <source>
        <dbReference type="SAM" id="MobiDB-lite"/>
    </source>
</evidence>
<name>A0A3E4QWB5_9ACTN</name>
<gene>
    <name evidence="2" type="ORF">DXC81_03595</name>
</gene>
<organism evidence="2 3">
    <name type="scientific">Collinsella tanakaei</name>
    <dbReference type="NCBI Taxonomy" id="626935"/>
    <lineage>
        <taxon>Bacteria</taxon>
        <taxon>Bacillati</taxon>
        <taxon>Actinomycetota</taxon>
        <taxon>Coriobacteriia</taxon>
        <taxon>Coriobacteriales</taxon>
        <taxon>Coriobacteriaceae</taxon>
        <taxon>Collinsella</taxon>
    </lineage>
</organism>
<dbReference type="Proteomes" id="UP000260943">
    <property type="component" value="Unassembled WGS sequence"/>
</dbReference>
<dbReference type="AlphaFoldDB" id="A0A3E4QWB5"/>
<comment type="caution">
    <text evidence="2">The sequence shown here is derived from an EMBL/GenBank/DDBJ whole genome shotgun (WGS) entry which is preliminary data.</text>
</comment>
<dbReference type="EMBL" id="QSRJ01000003">
    <property type="protein sequence ID" value="RGL11208.1"/>
    <property type="molecule type" value="Genomic_DNA"/>
</dbReference>
<dbReference type="PIRSF" id="PIRSF007313">
    <property type="entry name" value="PhnI"/>
    <property type="match status" value="1"/>
</dbReference>
<evidence type="ECO:0000313" key="2">
    <source>
        <dbReference type="EMBL" id="RGL11208.1"/>
    </source>
</evidence>
<reference evidence="2 3" key="1">
    <citation type="submission" date="2018-08" db="EMBL/GenBank/DDBJ databases">
        <title>A genome reference for cultivated species of the human gut microbiota.</title>
        <authorList>
            <person name="Zou Y."/>
            <person name="Xue W."/>
            <person name="Luo G."/>
        </authorList>
    </citation>
    <scope>NUCLEOTIDE SEQUENCE [LARGE SCALE GENOMIC DNA]</scope>
    <source>
        <strain evidence="2 3">TF08-14</strain>
    </source>
</reference>
<dbReference type="RefSeq" id="WP_117679218.1">
    <property type="nucleotide sequence ID" value="NZ_QSRJ01000003.1"/>
</dbReference>
<dbReference type="GO" id="GO:0016829">
    <property type="term" value="F:lyase activity"/>
    <property type="evidence" value="ECO:0007669"/>
    <property type="project" value="UniProtKB-KW"/>
</dbReference>
<feature type="region of interest" description="Disordered" evidence="1">
    <location>
        <begin position="363"/>
        <end position="382"/>
    </location>
</feature>
<proteinExistence type="predicted"/>
<sequence length="382" mass="41435">MGYVAVSGGEQAIAASLDLLELQRVSTYRALDADDVARSLPCLVEQVMSEGSLWAPDIAALAVKQARGSVEEAVFLVRAYRSTLERLYTSRTIDTGCMRVNRRISAAFKDIEGGQVLGATRDYSHRLIDFGIADEDDEGLRETARVLRERLEQVAPPVGEESLEAVPKVLDYLRHIGMTPTFEQDDTEPVDITKTPLAFPAPRSVVLQALTRGLTQAVVAIGYAAIRGFGLSHPTVGELRRGDVPVTIASADSDAASEDDAYYLGSIPVVEVESLIVSDEVVDGRHVSSLDVGYGLVMGGDESKAIAMSVLDHSLRADDVRYPTQDQEFVLTHIDGVEATGFISHLKLPHYVTFQSKLDSALRSRRDGGPAQDLQNEVAHAK</sequence>
<protein>
    <submittedName>
        <fullName evidence="2">Carbon-phosphorus lyase</fullName>
    </submittedName>
</protein>
<dbReference type="GO" id="GO:0019634">
    <property type="term" value="P:organic phosphonate metabolic process"/>
    <property type="evidence" value="ECO:0007669"/>
    <property type="project" value="InterPro"/>
</dbReference>
<accession>A0A3E4QWB5</accession>
<evidence type="ECO:0000313" key="3">
    <source>
        <dbReference type="Proteomes" id="UP000260943"/>
    </source>
</evidence>